<dbReference type="AlphaFoldDB" id="A0AAN8PUH9"/>
<dbReference type="Pfam" id="PF21237">
    <property type="entry name" value="Pus10_N_euk"/>
    <property type="match status" value="1"/>
</dbReference>
<evidence type="ECO:0000256" key="3">
    <source>
        <dbReference type="ARBA" id="ARBA00022694"/>
    </source>
</evidence>
<comment type="caution">
    <text evidence="10">The sequence shown here is derived from an EMBL/GenBank/DDBJ whole genome shotgun (WGS) entry which is preliminary data.</text>
</comment>
<dbReference type="PANTHER" id="PTHR21568:SF0">
    <property type="entry name" value="TRNA PSEUDOURIDINE SYNTHASE PUS10"/>
    <property type="match status" value="1"/>
</dbReference>
<dbReference type="Pfam" id="PF21238">
    <property type="entry name" value="Pus10_C"/>
    <property type="match status" value="1"/>
</dbReference>
<evidence type="ECO:0000256" key="5">
    <source>
        <dbReference type="ARBA" id="ARBA00075270"/>
    </source>
</evidence>
<accession>A0AAN8PUH9</accession>
<dbReference type="EC" id="5.4.99.25" evidence="2"/>
<keyword evidence="11" id="KW-1185">Reference proteome</keyword>
<dbReference type="InterPro" id="IPR020103">
    <property type="entry name" value="PsdUridine_synth_cat_dom_sf"/>
</dbReference>
<sequence>MAELSLSKMQFEFFTTSDELALEISQALVSINCCTWCILRFLGEKRPCMYVNETVNELRQLLNAKDNTVDCVICPGCLGILHKYNASDFLQEIKSVVKKEDYEFIDYQCSLIVPVCTILRQHSIYLFLQEKHGSVYCKIPEEEISSIKDVWKWFCGPSLSKQLNSEFKQKSPFEISLIFKYEDSEKECYFLLETNPNEFQRRKKSPFDLFTRAAVFKAVTTLPDDVFKKNYQTPCLTPVKTIDCDISCNFDAIFIAGRYLKFSRTLSQTPWIIDGVRKTKSSVEEEICSAMSIFKATDFKFSSSGREDVDVRMLGNGRPFIVEILDAHRCHAVNEISAVQELINETSDVVKVRDLQLITREDIHNLKEGELEKSKCYMALCWSSSTLTPENIQLINQLKTIEIQQKTPLRVLHRRSQAVRSRMIYDISIKETKENYFKLYISTQAGTYIKEFVHGDFGRTVPNLSSLLNVDCDILTLDVQGVELKWPPQLDNDMDTK</sequence>
<evidence type="ECO:0000313" key="10">
    <source>
        <dbReference type="EMBL" id="KAK6182774.1"/>
    </source>
</evidence>
<evidence type="ECO:0000256" key="1">
    <source>
        <dbReference type="ARBA" id="ARBA00009652"/>
    </source>
</evidence>
<proteinExistence type="inferred from homology"/>
<dbReference type="Gene3D" id="3.30.70.2510">
    <property type="match status" value="1"/>
</dbReference>
<dbReference type="NCBIfam" id="TIGR01213">
    <property type="entry name" value="pseudo_Pus10arc"/>
    <property type="match status" value="1"/>
</dbReference>
<keyword evidence="3" id="KW-0819">tRNA processing</keyword>
<dbReference type="EMBL" id="JAZGQO010000007">
    <property type="protein sequence ID" value="KAK6182774.1"/>
    <property type="molecule type" value="Genomic_DNA"/>
</dbReference>
<protein>
    <recommendedName>
        <fullName evidence="2">tRNA pseudouridine(55) synthase</fullName>
        <ecNumber evidence="2">5.4.99.25</ecNumber>
    </recommendedName>
    <alternativeName>
        <fullName evidence="7">tRNA pseudouridine 55 synthase</fullName>
    </alternativeName>
    <alternativeName>
        <fullName evidence="5">tRNA pseudouridylate synthase</fullName>
    </alternativeName>
    <alternativeName>
        <fullName evidence="6">tRNA-uridine isomerase</fullName>
    </alternativeName>
</protein>
<evidence type="ECO:0000313" key="11">
    <source>
        <dbReference type="Proteomes" id="UP001347796"/>
    </source>
</evidence>
<keyword evidence="4" id="KW-0413">Isomerase</keyword>
<dbReference type="Gene3D" id="3.30.70.3190">
    <property type="match status" value="1"/>
</dbReference>
<dbReference type="GO" id="GO:0031119">
    <property type="term" value="P:tRNA pseudouridine synthesis"/>
    <property type="evidence" value="ECO:0007669"/>
    <property type="project" value="UniProtKB-ARBA"/>
</dbReference>
<dbReference type="Proteomes" id="UP001347796">
    <property type="component" value="Unassembled WGS sequence"/>
</dbReference>
<feature type="domain" description="Pus10 N-terminal eukaryotes" evidence="8">
    <location>
        <begin position="74"/>
        <end position="248"/>
    </location>
</feature>
<dbReference type="SUPFAM" id="SSF55120">
    <property type="entry name" value="Pseudouridine synthase"/>
    <property type="match status" value="1"/>
</dbReference>
<dbReference type="InterPro" id="IPR048742">
    <property type="entry name" value="Pus10_N_euk"/>
</dbReference>
<dbReference type="FunFam" id="3.30.70.3190:FF:000001">
    <property type="entry name" value="tRNA pseudouridine synthase Pus10"/>
    <property type="match status" value="1"/>
</dbReference>
<comment type="similarity">
    <text evidence="1">Belongs to the pseudouridine synthase Pus10 family.</text>
</comment>
<evidence type="ECO:0000256" key="6">
    <source>
        <dbReference type="ARBA" id="ARBA00079393"/>
    </source>
</evidence>
<dbReference type="InterPro" id="IPR039894">
    <property type="entry name" value="Pus10-like"/>
</dbReference>
<name>A0AAN8PUH9_PATCE</name>
<reference evidence="10 11" key="1">
    <citation type="submission" date="2024-01" db="EMBL/GenBank/DDBJ databases">
        <title>The genome of the rayed Mediterranean limpet Patella caerulea (Linnaeus, 1758).</title>
        <authorList>
            <person name="Anh-Thu Weber A."/>
            <person name="Halstead-Nussloch G."/>
        </authorList>
    </citation>
    <scope>NUCLEOTIDE SEQUENCE [LARGE SCALE GENOMIC DNA]</scope>
    <source>
        <strain evidence="10">AATW-2023a</strain>
        <tissue evidence="10">Whole specimen</tissue>
    </source>
</reference>
<dbReference type="FunFam" id="3.30.70.2510:FF:000001">
    <property type="entry name" value="tRNA pseudouridine synthase Pus10"/>
    <property type="match status" value="1"/>
</dbReference>
<evidence type="ECO:0000256" key="4">
    <source>
        <dbReference type="ARBA" id="ARBA00023235"/>
    </source>
</evidence>
<evidence type="ECO:0000256" key="2">
    <source>
        <dbReference type="ARBA" id="ARBA00012787"/>
    </source>
</evidence>
<evidence type="ECO:0000259" key="8">
    <source>
        <dbReference type="Pfam" id="PF21237"/>
    </source>
</evidence>
<evidence type="ECO:0000256" key="7">
    <source>
        <dbReference type="ARBA" id="ARBA00083669"/>
    </source>
</evidence>
<dbReference type="InterPro" id="IPR048741">
    <property type="entry name" value="Pus10-like_C"/>
</dbReference>
<dbReference type="PANTHER" id="PTHR21568">
    <property type="entry name" value="TRNA PSEUDOURIDINE SYNTHASE PUS10"/>
    <property type="match status" value="1"/>
</dbReference>
<organism evidence="10 11">
    <name type="scientific">Patella caerulea</name>
    <name type="common">Rayed Mediterranean limpet</name>
    <dbReference type="NCBI Taxonomy" id="87958"/>
    <lineage>
        <taxon>Eukaryota</taxon>
        <taxon>Metazoa</taxon>
        <taxon>Spiralia</taxon>
        <taxon>Lophotrochozoa</taxon>
        <taxon>Mollusca</taxon>
        <taxon>Gastropoda</taxon>
        <taxon>Patellogastropoda</taxon>
        <taxon>Patelloidea</taxon>
        <taxon>Patellidae</taxon>
        <taxon>Patella</taxon>
    </lineage>
</organism>
<evidence type="ECO:0000259" key="9">
    <source>
        <dbReference type="Pfam" id="PF21238"/>
    </source>
</evidence>
<gene>
    <name evidence="10" type="ORF">SNE40_010384</name>
</gene>
<dbReference type="GO" id="GO:0003723">
    <property type="term" value="F:RNA binding"/>
    <property type="evidence" value="ECO:0007669"/>
    <property type="project" value="InterPro"/>
</dbReference>
<feature type="domain" description="Pus10-like C-terminal" evidence="9">
    <location>
        <begin position="254"/>
        <end position="483"/>
    </location>
</feature>
<dbReference type="GO" id="GO:0160148">
    <property type="term" value="F:tRNA pseudouridine(55) synthase activity"/>
    <property type="evidence" value="ECO:0007669"/>
    <property type="project" value="UniProtKB-EC"/>
</dbReference>